<dbReference type="PROSITE" id="PS50075">
    <property type="entry name" value="CARRIER"/>
    <property type="match status" value="1"/>
</dbReference>
<dbReference type="Pfam" id="PF00550">
    <property type="entry name" value="PP-binding"/>
    <property type="match status" value="1"/>
</dbReference>
<evidence type="ECO:0000256" key="3">
    <source>
        <dbReference type="ARBA" id="ARBA00022679"/>
    </source>
</evidence>
<dbReference type="Proteomes" id="UP000248333">
    <property type="component" value="Unassembled WGS sequence"/>
</dbReference>
<evidence type="ECO:0000313" key="9">
    <source>
        <dbReference type="Proteomes" id="UP000248333"/>
    </source>
</evidence>
<accession>A0A318NHZ1</accession>
<keyword evidence="3" id="KW-0808">Transferase</keyword>
<dbReference type="SUPFAM" id="SSF47336">
    <property type="entry name" value="ACP-like"/>
    <property type="match status" value="1"/>
</dbReference>
<evidence type="ECO:0000259" key="7">
    <source>
        <dbReference type="PROSITE" id="PS52004"/>
    </source>
</evidence>
<dbReference type="InterPro" id="IPR014031">
    <property type="entry name" value="Ketoacyl_synth_C"/>
</dbReference>
<evidence type="ECO:0000313" key="8">
    <source>
        <dbReference type="EMBL" id="PYC69276.1"/>
    </source>
</evidence>
<dbReference type="Gene3D" id="1.10.1200.10">
    <property type="entry name" value="ACP-like"/>
    <property type="match status" value="1"/>
</dbReference>
<dbReference type="CDD" id="cd00833">
    <property type="entry name" value="PKS"/>
    <property type="match status" value="1"/>
</dbReference>
<dbReference type="InterPro" id="IPR016039">
    <property type="entry name" value="Thiolase-like"/>
</dbReference>
<dbReference type="InterPro" id="IPR020806">
    <property type="entry name" value="PKS_PP-bd"/>
</dbReference>
<evidence type="ECO:0000256" key="4">
    <source>
        <dbReference type="ARBA" id="ARBA00023315"/>
    </source>
</evidence>
<evidence type="ECO:0000256" key="1">
    <source>
        <dbReference type="ARBA" id="ARBA00022450"/>
    </source>
</evidence>
<gene>
    <name evidence="8" type="ORF">C7C45_16465</name>
</gene>
<keyword evidence="4" id="KW-0012">Acyltransferase</keyword>
<dbReference type="AlphaFoldDB" id="A0A318NHZ1"/>
<reference evidence="8 9" key="1">
    <citation type="submission" date="2018-03" db="EMBL/GenBank/DDBJ databases">
        <title>Bioinformatic expansion and discovery of thiopeptide antibiotics.</title>
        <authorList>
            <person name="Schwalen C.J."/>
            <person name="Hudson G.A."/>
            <person name="Mitchell D.A."/>
        </authorList>
    </citation>
    <scope>NUCLEOTIDE SEQUENCE [LARGE SCALE GENOMIC DNA]</scope>
    <source>
        <strain evidence="8 9">NRRL 8041</strain>
    </source>
</reference>
<dbReference type="InterPro" id="IPR014030">
    <property type="entry name" value="Ketoacyl_synth_N"/>
</dbReference>
<dbReference type="Gene3D" id="3.30.70.3290">
    <property type="match status" value="1"/>
</dbReference>
<dbReference type="SUPFAM" id="SSF53901">
    <property type="entry name" value="Thiolase-like"/>
    <property type="match status" value="1"/>
</dbReference>
<keyword evidence="1" id="KW-0596">Phosphopantetheine</keyword>
<dbReference type="PROSITE" id="PS52004">
    <property type="entry name" value="KS3_2"/>
    <property type="match status" value="1"/>
</dbReference>
<dbReference type="InterPro" id="IPR016035">
    <property type="entry name" value="Acyl_Trfase/lysoPLipase"/>
</dbReference>
<keyword evidence="2" id="KW-0597">Phosphoprotein</keyword>
<dbReference type="Pfam" id="PF00109">
    <property type="entry name" value="ketoacyl-synt"/>
    <property type="match status" value="1"/>
</dbReference>
<dbReference type="InterPro" id="IPR016036">
    <property type="entry name" value="Malonyl_transacylase_ACP-bd"/>
</dbReference>
<dbReference type="SMART" id="SM00825">
    <property type="entry name" value="PKS_KS"/>
    <property type="match status" value="1"/>
</dbReference>
<dbReference type="GO" id="GO:0006633">
    <property type="term" value="P:fatty acid biosynthetic process"/>
    <property type="evidence" value="ECO:0007669"/>
    <property type="project" value="TreeGrafter"/>
</dbReference>
<dbReference type="SUPFAM" id="SSF55048">
    <property type="entry name" value="Probable ACP-binding domain of malonyl-CoA ACP transacylase"/>
    <property type="match status" value="1"/>
</dbReference>
<evidence type="ECO:0000259" key="6">
    <source>
        <dbReference type="PROSITE" id="PS50075"/>
    </source>
</evidence>
<dbReference type="Pfam" id="PF00698">
    <property type="entry name" value="Acyl_transf_1"/>
    <property type="match status" value="1"/>
</dbReference>
<dbReference type="InterPro" id="IPR020841">
    <property type="entry name" value="PKS_Beta-ketoAc_synthase_dom"/>
</dbReference>
<dbReference type="Gene3D" id="3.40.366.10">
    <property type="entry name" value="Malonyl-Coenzyme A Acyl Carrier Protein, domain 2"/>
    <property type="match status" value="1"/>
</dbReference>
<keyword evidence="9" id="KW-1185">Reference proteome</keyword>
<feature type="region of interest" description="Disordered" evidence="5">
    <location>
        <begin position="857"/>
        <end position="876"/>
    </location>
</feature>
<dbReference type="RefSeq" id="WP_110564533.1">
    <property type="nucleotide sequence ID" value="NZ_PYBV01000019.1"/>
</dbReference>
<dbReference type="InterPro" id="IPR029058">
    <property type="entry name" value="AB_hydrolase_fold"/>
</dbReference>
<dbReference type="PANTHER" id="PTHR43775:SF51">
    <property type="entry name" value="INACTIVE PHENOLPHTHIOCEROL SYNTHESIS POLYKETIDE SYNTHASE TYPE I PKS1-RELATED"/>
    <property type="match status" value="1"/>
</dbReference>
<evidence type="ECO:0000256" key="2">
    <source>
        <dbReference type="ARBA" id="ARBA00022553"/>
    </source>
</evidence>
<sequence>MNTDQTVAIVGMAARYPGAGDVRGLWANLVAGSDSIHHYSRAELTDGGADHEQISRPGFVPARGVLAGPTNFDWAFFGYSRTEAASIDPQQRVFLECASAAIDDAGIDPTRFPGWIGVYAGADVVDVRVRSGQGELATVIGREKDFLATRVAYKLGLRGPALTVQTACSTSLTATHTAVRALVGQECDVALAGGVAIIPGDEWGYLYEEGGILSPDGRCRPFDEHAGGTVPSEGVGVVVLKRLSDALREGDRIVALIRGSAINNDGADKIGYTAPSPTGQSEVIRYAHHVGGTDPADVDYVEAHGTGTRIGDPIEVAALTDVLAPAGATAGSCGLGAIKSNIGHTGAAAGVAGLIKTALSLHHRQFVPTAHFRRPNPMLDLANTPFRVCTEVEKWPDRGTPLAAVSSFGVGGTNAHVILEAAPTRSRPIRSGHRVLAVSAATPSALRQSNRDLATRFTEPGVDVAEAAWTLAGRRQHRYRHAVVASMNDEAEQALRAFGESGGDGTPARLGTVAFVFPGQGALQDNAGASAYRLLDGFRGYFDLVAKHVSETHGVDLGPIVAAAPPDDDWFRSTVHQQLGLFALGWALGRQLGDWGVRPAAMFGNSVGEYVAATLAGVWKPRDAASLVYARASAMTTSPAGRMVLVSAPAAEVLDRIGTGHGVTLAVDGPRQVVLSGPEAAVDALLAADALAGLDVRPLSVRHAFHSPAMREPAEALRAAVADNPSARPTVRLIANQTGDWADETLVTGPDYWAGQLLNPVRLTDGAGTLLNADIAVFLELGPGTSMLGTLRRHPNWSPGPATIPLLGRSGGAAGDGDHRPGGRGERALLTAIGSLWAHGVDAAMSELMNVDESERPVRCSLPPHPFAGTSPDDGRPAFRPVVPRADTPAPGSATTGRVLLAELWCGTLGVPSVAEADNFFALGGESLMVVSLLSRLRERTGQSVSPIEFVADPTFGTLLRLAGTGAQQPAPGIVALHTAAVPSGRPVFLMADAFGTVLPYRELAALLGRSVYGVAPAAGDPAAGAPGGRIERLAAEHVAAVRSVDPTGPYTLGGWSFGVVVAHEVARQLEALGATVDHLIGLDGFPPAPARPIGADLGYLAGSLRMLGDVVLGTGPLGARVRRDRALRARFTANISALLRYRPHPVSCAATVFLVDTDEAALARTRERLTGTYSGAVSTHHAAGDHWSMLTVPHVAGLAATLRACLSEQRPN</sequence>
<dbReference type="OrthoDB" id="9778690at2"/>
<dbReference type="GO" id="GO:0031177">
    <property type="term" value="F:phosphopantetheine binding"/>
    <property type="evidence" value="ECO:0007669"/>
    <property type="project" value="InterPro"/>
</dbReference>
<feature type="domain" description="Carrier" evidence="6">
    <location>
        <begin position="892"/>
        <end position="967"/>
    </location>
</feature>
<dbReference type="SMART" id="SM00827">
    <property type="entry name" value="PKS_AT"/>
    <property type="match status" value="1"/>
</dbReference>
<comment type="caution">
    <text evidence="8">The sequence shown here is derived from an EMBL/GenBank/DDBJ whole genome shotgun (WGS) entry which is preliminary data.</text>
</comment>
<name>A0A318NHZ1_9ACTN</name>
<dbReference type="Pfam" id="PF02801">
    <property type="entry name" value="Ketoacyl-synt_C"/>
    <property type="match status" value="1"/>
</dbReference>
<dbReference type="Gene3D" id="3.40.47.10">
    <property type="match status" value="1"/>
</dbReference>
<dbReference type="GO" id="GO:0004312">
    <property type="term" value="F:fatty acid synthase activity"/>
    <property type="evidence" value="ECO:0007669"/>
    <property type="project" value="TreeGrafter"/>
</dbReference>
<dbReference type="Gene3D" id="3.40.50.1820">
    <property type="entry name" value="alpha/beta hydrolase"/>
    <property type="match status" value="1"/>
</dbReference>
<protein>
    <submittedName>
        <fullName evidence="8">Beta-ketoacyl synthase</fullName>
    </submittedName>
</protein>
<dbReference type="SUPFAM" id="SSF52151">
    <property type="entry name" value="FabD/lysophospholipase-like"/>
    <property type="match status" value="1"/>
</dbReference>
<dbReference type="EMBL" id="PYBV01000019">
    <property type="protein sequence ID" value="PYC69276.1"/>
    <property type="molecule type" value="Genomic_DNA"/>
</dbReference>
<dbReference type="InterPro" id="IPR036736">
    <property type="entry name" value="ACP-like_sf"/>
</dbReference>
<evidence type="ECO:0000256" key="5">
    <source>
        <dbReference type="SAM" id="MobiDB-lite"/>
    </source>
</evidence>
<feature type="domain" description="Ketosynthase family 3 (KS3)" evidence="7">
    <location>
        <begin position="4"/>
        <end position="421"/>
    </location>
</feature>
<dbReference type="Pfam" id="PF16197">
    <property type="entry name" value="KAsynt_C_assoc"/>
    <property type="match status" value="1"/>
</dbReference>
<dbReference type="InterPro" id="IPR050091">
    <property type="entry name" value="PKS_NRPS_Biosynth_Enz"/>
</dbReference>
<dbReference type="Pfam" id="PF00975">
    <property type="entry name" value="Thioesterase"/>
    <property type="match status" value="1"/>
</dbReference>
<dbReference type="InterPro" id="IPR001227">
    <property type="entry name" value="Ac_transferase_dom_sf"/>
</dbReference>
<dbReference type="SUPFAM" id="SSF53474">
    <property type="entry name" value="alpha/beta-Hydrolases"/>
    <property type="match status" value="1"/>
</dbReference>
<dbReference type="InterPro" id="IPR032821">
    <property type="entry name" value="PKS_assoc"/>
</dbReference>
<dbReference type="InterPro" id="IPR001031">
    <property type="entry name" value="Thioesterase"/>
</dbReference>
<dbReference type="InterPro" id="IPR014043">
    <property type="entry name" value="Acyl_transferase_dom"/>
</dbReference>
<dbReference type="InterPro" id="IPR009081">
    <property type="entry name" value="PP-bd_ACP"/>
</dbReference>
<dbReference type="PANTHER" id="PTHR43775">
    <property type="entry name" value="FATTY ACID SYNTHASE"/>
    <property type="match status" value="1"/>
</dbReference>
<dbReference type="SMART" id="SM00823">
    <property type="entry name" value="PKS_PP"/>
    <property type="match status" value="1"/>
</dbReference>
<organism evidence="8 9">
    <name type="scientific">Micromonospora arborensis</name>
    <dbReference type="NCBI Taxonomy" id="2116518"/>
    <lineage>
        <taxon>Bacteria</taxon>
        <taxon>Bacillati</taxon>
        <taxon>Actinomycetota</taxon>
        <taxon>Actinomycetes</taxon>
        <taxon>Micromonosporales</taxon>
        <taxon>Micromonosporaceae</taxon>
        <taxon>Micromonospora</taxon>
    </lineage>
</organism>
<proteinExistence type="predicted"/>